<dbReference type="SMART" id="SM00360">
    <property type="entry name" value="RRM"/>
    <property type="match status" value="3"/>
</dbReference>
<proteinExistence type="predicted"/>
<dbReference type="AlphaFoldDB" id="A0AAV9D207"/>
<evidence type="ECO:0000313" key="8">
    <source>
        <dbReference type="Proteomes" id="UP001180020"/>
    </source>
</evidence>
<organism evidence="7 8">
    <name type="scientific">Acorus calamus</name>
    <name type="common">Sweet flag</name>
    <dbReference type="NCBI Taxonomy" id="4465"/>
    <lineage>
        <taxon>Eukaryota</taxon>
        <taxon>Viridiplantae</taxon>
        <taxon>Streptophyta</taxon>
        <taxon>Embryophyta</taxon>
        <taxon>Tracheophyta</taxon>
        <taxon>Spermatophyta</taxon>
        <taxon>Magnoliopsida</taxon>
        <taxon>Liliopsida</taxon>
        <taxon>Acoraceae</taxon>
        <taxon>Acorus</taxon>
    </lineage>
</organism>
<dbReference type="CDD" id="cd00590">
    <property type="entry name" value="RRM_SF"/>
    <property type="match status" value="2"/>
</dbReference>
<dbReference type="InterPro" id="IPR012921">
    <property type="entry name" value="SPOC_C"/>
</dbReference>
<feature type="compositionally biased region" description="Low complexity" evidence="5">
    <location>
        <begin position="227"/>
        <end position="239"/>
    </location>
</feature>
<feature type="compositionally biased region" description="Polar residues" evidence="5">
    <location>
        <begin position="920"/>
        <end position="941"/>
    </location>
</feature>
<dbReference type="Gene3D" id="3.30.70.330">
    <property type="match status" value="3"/>
</dbReference>
<feature type="compositionally biased region" description="Polar residues" evidence="5">
    <location>
        <begin position="480"/>
        <end position="493"/>
    </location>
</feature>
<evidence type="ECO:0000259" key="6">
    <source>
        <dbReference type="PROSITE" id="PS50102"/>
    </source>
</evidence>
<keyword evidence="8" id="KW-1185">Reference proteome</keyword>
<evidence type="ECO:0000313" key="7">
    <source>
        <dbReference type="EMBL" id="KAK1294931.1"/>
    </source>
</evidence>
<feature type="region of interest" description="Disordered" evidence="5">
    <location>
        <begin position="406"/>
        <end position="495"/>
    </location>
</feature>
<dbReference type="Pfam" id="PF07744">
    <property type="entry name" value="SPOC"/>
    <property type="match status" value="1"/>
</dbReference>
<dbReference type="SUPFAM" id="SSF54928">
    <property type="entry name" value="RNA-binding domain, RBD"/>
    <property type="match status" value="2"/>
</dbReference>
<name>A0AAV9D207_ACOCL</name>
<feature type="domain" description="RRM" evidence="6">
    <location>
        <begin position="37"/>
        <end position="109"/>
    </location>
</feature>
<dbReference type="CDD" id="cd21546">
    <property type="entry name" value="SPOC_FPA-like"/>
    <property type="match status" value="1"/>
</dbReference>
<evidence type="ECO:0000256" key="3">
    <source>
        <dbReference type="ARBA" id="ARBA00023242"/>
    </source>
</evidence>
<feature type="compositionally biased region" description="Basic and acidic residues" evidence="5">
    <location>
        <begin position="436"/>
        <end position="463"/>
    </location>
</feature>
<dbReference type="Proteomes" id="UP001180020">
    <property type="component" value="Unassembled WGS sequence"/>
</dbReference>
<feature type="region of interest" description="Disordered" evidence="5">
    <location>
        <begin position="646"/>
        <end position="685"/>
    </location>
</feature>
<dbReference type="Pfam" id="PF00076">
    <property type="entry name" value="RRM_1"/>
    <property type="match status" value="3"/>
</dbReference>
<feature type="region of interest" description="Disordered" evidence="5">
    <location>
        <begin position="919"/>
        <end position="952"/>
    </location>
</feature>
<protein>
    <submittedName>
        <fullName evidence="7">Flowering time control protein FPA</fullName>
    </submittedName>
</protein>
<accession>A0AAV9D207</accession>
<dbReference type="GO" id="GO:0003723">
    <property type="term" value="F:RNA binding"/>
    <property type="evidence" value="ECO:0007669"/>
    <property type="project" value="UniProtKB-UniRule"/>
</dbReference>
<gene>
    <name evidence="7" type="primary">FPA</name>
    <name evidence="7" type="ORF">QJS10_CPA16g00089</name>
</gene>
<feature type="compositionally biased region" description="Polar residues" evidence="5">
    <location>
        <begin position="763"/>
        <end position="778"/>
    </location>
</feature>
<feature type="region of interest" description="Disordered" evidence="5">
    <location>
        <begin position="213"/>
        <end position="247"/>
    </location>
</feature>
<evidence type="ECO:0000256" key="5">
    <source>
        <dbReference type="SAM" id="MobiDB-lite"/>
    </source>
</evidence>
<dbReference type="EMBL" id="JAUJYO010000016">
    <property type="protein sequence ID" value="KAK1294931.1"/>
    <property type="molecule type" value="Genomic_DNA"/>
</dbReference>
<reference evidence="7" key="1">
    <citation type="journal article" date="2023" name="Nat. Commun.">
        <title>Diploid and tetraploid genomes of Acorus and the evolution of monocots.</title>
        <authorList>
            <person name="Ma L."/>
            <person name="Liu K.W."/>
            <person name="Li Z."/>
            <person name="Hsiao Y.Y."/>
            <person name="Qi Y."/>
            <person name="Fu T."/>
            <person name="Tang G.D."/>
            <person name="Zhang D."/>
            <person name="Sun W.H."/>
            <person name="Liu D.K."/>
            <person name="Li Y."/>
            <person name="Chen G.Z."/>
            <person name="Liu X.D."/>
            <person name="Liao X.Y."/>
            <person name="Jiang Y.T."/>
            <person name="Yu X."/>
            <person name="Hao Y."/>
            <person name="Huang J."/>
            <person name="Zhao X.W."/>
            <person name="Ke S."/>
            <person name="Chen Y.Y."/>
            <person name="Wu W.L."/>
            <person name="Hsu J.L."/>
            <person name="Lin Y.F."/>
            <person name="Huang M.D."/>
            <person name="Li C.Y."/>
            <person name="Huang L."/>
            <person name="Wang Z.W."/>
            <person name="Zhao X."/>
            <person name="Zhong W.Y."/>
            <person name="Peng D.H."/>
            <person name="Ahmad S."/>
            <person name="Lan S."/>
            <person name="Zhang J.S."/>
            <person name="Tsai W.C."/>
            <person name="Van de Peer Y."/>
            <person name="Liu Z.J."/>
        </authorList>
    </citation>
    <scope>NUCLEOTIDE SEQUENCE</scope>
    <source>
        <strain evidence="7">CP</strain>
    </source>
</reference>
<reference evidence="7" key="2">
    <citation type="submission" date="2023-06" db="EMBL/GenBank/DDBJ databases">
        <authorList>
            <person name="Ma L."/>
            <person name="Liu K.-W."/>
            <person name="Li Z."/>
            <person name="Hsiao Y.-Y."/>
            <person name="Qi Y."/>
            <person name="Fu T."/>
            <person name="Tang G."/>
            <person name="Zhang D."/>
            <person name="Sun W.-H."/>
            <person name="Liu D.-K."/>
            <person name="Li Y."/>
            <person name="Chen G.-Z."/>
            <person name="Liu X.-D."/>
            <person name="Liao X.-Y."/>
            <person name="Jiang Y.-T."/>
            <person name="Yu X."/>
            <person name="Hao Y."/>
            <person name="Huang J."/>
            <person name="Zhao X.-W."/>
            <person name="Ke S."/>
            <person name="Chen Y.-Y."/>
            <person name="Wu W.-L."/>
            <person name="Hsu J.-L."/>
            <person name="Lin Y.-F."/>
            <person name="Huang M.-D."/>
            <person name="Li C.-Y."/>
            <person name="Huang L."/>
            <person name="Wang Z.-W."/>
            <person name="Zhao X."/>
            <person name="Zhong W.-Y."/>
            <person name="Peng D.-H."/>
            <person name="Ahmad S."/>
            <person name="Lan S."/>
            <person name="Zhang J.-S."/>
            <person name="Tsai W.-C."/>
            <person name="Van De Peer Y."/>
            <person name="Liu Z.-J."/>
        </authorList>
    </citation>
    <scope>NUCLEOTIDE SEQUENCE</scope>
    <source>
        <strain evidence="7">CP</strain>
        <tissue evidence="7">Leaves</tissue>
    </source>
</reference>
<keyword evidence="2 4" id="KW-0694">RNA-binding</keyword>
<dbReference type="InterPro" id="IPR012677">
    <property type="entry name" value="Nucleotide-bd_a/b_plait_sf"/>
</dbReference>
<keyword evidence="3" id="KW-0539">Nucleus</keyword>
<dbReference type="PANTHER" id="PTHR23189">
    <property type="entry name" value="RNA RECOGNITION MOTIF-CONTAINING"/>
    <property type="match status" value="1"/>
</dbReference>
<sequence length="1016" mass="111127">MPPPSKKPSLESGGGEQGLLRRSDLTSAGDDSDLPSVNLWVGNLGSDTTESDLMGIFAKYGALESVSTYPSRNYAFVNFKHLDDAKAAKEALQGAYVRGSSVKIQYARPGKPVKQLWVGCISSSVTKEQLEDEFRKYGKIEDIKLVRDRNSALVEYYKIDDAVAALKNLNGKHLWGEQLRVDYLRSQPSRRDWADHHESRDGHFSRKGFAATDSWVPTDTGRHHPESSQIGSKRISSGGRKSDGQPSKVLWVGYPPSIQIDEQMLHNAMILFGEIERIKSFPNRHYSFVEFRSIDEARRAKEGLQGRLFNDPRITIMFSSSEIGPIKDNPSFYPGIRGPRPDMFFNESPYGHMDIFGPNQVMAPNPFSGPHGPNNMSGPNMPIRPFGPQGFDPHPGAGDMFNDMGPNWRRLSPGPGMLPSPGPGMRPSIRPAWDGLDSRESKRSRIDGPPTHDDSPFPGRRLDNQGIIDPYGVHPPDRSSPGSLANFHSQGRQSPIGVPKGPTAGFSSHVEQHEPHDVEYCWRGVIAKGGSPVCRARCIAVGKGVDSPLPDVVNCSARTGLDMLTKHYADAIGFDMVYFLPDSEDDFASYTEFLRYLCLKDRAGVAKFDDGTTLFLVPPSDFLTDVLKVSGPERLYGVVLKLPHQPTSAPVQQQSQPIPPQPSQYIERFQPPHSQPPGYSLASQGEDQGLHMDYQRASQDNTISHLGHGNALLNHSDDARTLQSIPPSHPSNPLATSQAEVSLTPELLATLASMVPGNMQPSATSAAQLPISSSTRPTSLPAYGMPDKVMAPPGWRQEDQVVVSGAIHQVPIQQPHQMGHPFNNLDAHNLGYQFNFPNRPEHSGAVMVSTQNLDHPALNVQQASTIPNRSSINPVVSQGGQFAVPQPSPKYQLDSSLGSQKNYPVPHATDTAVGLFHSAGLQQPPNHATSQTQIGNTTQPQMPLPSGTDKLKPDISNQMQQLQTALASSVQGSSEEELNKNQRYQSTLQFAASLLLQIQQQQQANAQTAQGSGNQQ</sequence>
<evidence type="ECO:0000256" key="2">
    <source>
        <dbReference type="ARBA" id="ARBA00022884"/>
    </source>
</evidence>
<dbReference type="PROSITE" id="PS50102">
    <property type="entry name" value="RRM"/>
    <property type="match status" value="3"/>
</dbReference>
<evidence type="ECO:0000256" key="4">
    <source>
        <dbReference type="PROSITE-ProRule" id="PRU00176"/>
    </source>
</evidence>
<dbReference type="GO" id="GO:0005634">
    <property type="term" value="C:nucleus"/>
    <property type="evidence" value="ECO:0007669"/>
    <property type="project" value="UniProtKB-SubCell"/>
</dbReference>
<dbReference type="InterPro" id="IPR000504">
    <property type="entry name" value="RRM_dom"/>
</dbReference>
<feature type="region of interest" description="Disordered" evidence="5">
    <location>
        <begin position="763"/>
        <end position="784"/>
    </location>
</feature>
<feature type="domain" description="RRM" evidence="6">
    <location>
        <begin position="114"/>
        <end position="186"/>
    </location>
</feature>
<evidence type="ECO:0000256" key="1">
    <source>
        <dbReference type="ARBA" id="ARBA00004123"/>
    </source>
</evidence>
<comment type="caution">
    <text evidence="7">The sequence shown here is derived from an EMBL/GenBank/DDBJ whole genome shotgun (WGS) entry which is preliminary data.</text>
</comment>
<feature type="domain" description="RRM" evidence="6">
    <location>
        <begin position="248"/>
        <end position="321"/>
    </location>
</feature>
<feature type="region of interest" description="Disordered" evidence="5">
    <location>
        <begin position="1"/>
        <end position="31"/>
    </location>
</feature>
<comment type="subcellular location">
    <subcellularLocation>
        <location evidence="1">Nucleus</location>
    </subcellularLocation>
</comment>
<dbReference type="InterPro" id="IPR035979">
    <property type="entry name" value="RBD_domain_sf"/>
</dbReference>
<feature type="region of interest" description="Disordered" evidence="5">
    <location>
        <begin position="880"/>
        <end position="906"/>
    </location>
</feature>
<feature type="compositionally biased region" description="Polar residues" evidence="5">
    <location>
        <begin position="893"/>
        <end position="902"/>
    </location>
</feature>